<proteinExistence type="predicted"/>
<dbReference type="AlphaFoldDB" id="A0A1N7IY40"/>
<sequence>MMSNSKTPSSLPWWHPDQVARRRPALEARARIVAAVRRFFTDQEFLEVETPCLQVSPGLEPHLQAFGTDLVDPYGEKRRLYLHTSPEFAMKKLLVGGLPRIFQIARVFRNNERSTTHHPEFAMLEWYRRGASYLDLMEDVEGLIAATAQAAGCPVPPCTRMTIAEAFQVYAGIDILATVDDPANPSPDPAALKAEARRIGVYVGENDSWDDAFFHISLDRIEPRLGEDGPVILYDWPASMAALSRRKVDDPRVCERFEVYWKGVELANAFGELTDAAEQRRRFEHDMVLKERLYGFRYPIDEEFLAALELGLPECAGIALGIDRLVMVLLGAERLEDVLWAEVATVRAFSH</sequence>
<dbReference type="NCBIfam" id="TIGR00462">
    <property type="entry name" value="genX"/>
    <property type="match status" value="1"/>
</dbReference>
<evidence type="ECO:0000256" key="5">
    <source>
        <dbReference type="ARBA" id="ARBA00052794"/>
    </source>
</evidence>
<feature type="domain" description="Aminoacyl-transfer RNA synthetases class-II family profile" evidence="6">
    <location>
        <begin position="29"/>
        <end position="337"/>
    </location>
</feature>
<dbReference type="PROSITE" id="PS50862">
    <property type="entry name" value="AA_TRNA_LIGASE_II"/>
    <property type="match status" value="1"/>
</dbReference>
<keyword evidence="2" id="KW-0436">Ligase</keyword>
<organism evidence="7 8">
    <name type="scientific">Insolitispirillum peregrinum</name>
    <dbReference type="NCBI Taxonomy" id="80876"/>
    <lineage>
        <taxon>Bacteria</taxon>
        <taxon>Pseudomonadati</taxon>
        <taxon>Pseudomonadota</taxon>
        <taxon>Alphaproteobacteria</taxon>
        <taxon>Rhodospirillales</taxon>
        <taxon>Novispirillaceae</taxon>
        <taxon>Insolitispirillum</taxon>
    </lineage>
</organism>
<evidence type="ECO:0000259" key="6">
    <source>
        <dbReference type="PROSITE" id="PS50862"/>
    </source>
</evidence>
<dbReference type="PRINTS" id="PR00982">
    <property type="entry name" value="TRNASYNTHLYS"/>
</dbReference>
<dbReference type="InterPro" id="IPR004525">
    <property type="entry name" value="EpmA"/>
</dbReference>
<evidence type="ECO:0000313" key="7">
    <source>
        <dbReference type="EMBL" id="SIS41906.1"/>
    </source>
</evidence>
<dbReference type="Proteomes" id="UP000185678">
    <property type="component" value="Unassembled WGS sequence"/>
</dbReference>
<dbReference type="GO" id="GO:0004824">
    <property type="term" value="F:lysine-tRNA ligase activity"/>
    <property type="evidence" value="ECO:0007669"/>
    <property type="project" value="InterPro"/>
</dbReference>
<dbReference type="SUPFAM" id="SSF55681">
    <property type="entry name" value="Class II aaRS and biotin synthetases"/>
    <property type="match status" value="1"/>
</dbReference>
<gene>
    <name evidence="7" type="ORF">SAMN05421779_101734</name>
</gene>
<accession>A0A1N7IY40</accession>
<dbReference type="GO" id="GO:0006430">
    <property type="term" value="P:lysyl-tRNA aminoacylation"/>
    <property type="evidence" value="ECO:0007669"/>
    <property type="project" value="InterPro"/>
</dbReference>
<keyword evidence="4" id="KW-0067">ATP-binding</keyword>
<evidence type="ECO:0000313" key="8">
    <source>
        <dbReference type="Proteomes" id="UP000185678"/>
    </source>
</evidence>
<protein>
    <submittedName>
        <fullName evidence="7">Lysyl-tRNA synthetase, class 2</fullName>
    </submittedName>
</protein>
<dbReference type="InterPro" id="IPR006195">
    <property type="entry name" value="aa-tRNA-synth_II"/>
</dbReference>
<dbReference type="PANTHER" id="PTHR42918:SF6">
    <property type="entry name" value="ELONGATION FACTOR P--(R)-BETA-LYSINE LIGASE"/>
    <property type="match status" value="1"/>
</dbReference>
<dbReference type="InterPro" id="IPR004364">
    <property type="entry name" value="Aa-tRNA-synt_II"/>
</dbReference>
<dbReference type="NCBIfam" id="NF006828">
    <property type="entry name" value="PRK09350.1"/>
    <property type="match status" value="1"/>
</dbReference>
<evidence type="ECO:0000256" key="3">
    <source>
        <dbReference type="ARBA" id="ARBA00022741"/>
    </source>
</evidence>
<dbReference type="GO" id="GO:0000049">
    <property type="term" value="F:tRNA binding"/>
    <property type="evidence" value="ECO:0007669"/>
    <property type="project" value="TreeGrafter"/>
</dbReference>
<evidence type="ECO:0000256" key="4">
    <source>
        <dbReference type="ARBA" id="ARBA00022840"/>
    </source>
</evidence>
<comment type="subunit">
    <text evidence="1">Homodimer.</text>
</comment>
<comment type="catalytic activity">
    <reaction evidence="5">
        <text>D-beta-lysine + L-lysyl-[protein] + ATP = N(6)-((3R)-3,6-diaminohexanoyl)-L-lysyl-[protein] + AMP + diphosphate + H(+)</text>
        <dbReference type="Rhea" id="RHEA:83435"/>
        <dbReference type="Rhea" id="RHEA-COMP:9752"/>
        <dbReference type="Rhea" id="RHEA-COMP:20131"/>
        <dbReference type="ChEBI" id="CHEBI:15378"/>
        <dbReference type="ChEBI" id="CHEBI:29969"/>
        <dbReference type="ChEBI" id="CHEBI:30616"/>
        <dbReference type="ChEBI" id="CHEBI:33019"/>
        <dbReference type="ChEBI" id="CHEBI:84138"/>
        <dbReference type="ChEBI" id="CHEBI:156053"/>
        <dbReference type="ChEBI" id="CHEBI:456215"/>
    </reaction>
    <physiologicalReaction direction="left-to-right" evidence="5">
        <dbReference type="Rhea" id="RHEA:83436"/>
    </physiologicalReaction>
</comment>
<reference evidence="7 8" key="1">
    <citation type="submission" date="2017-01" db="EMBL/GenBank/DDBJ databases">
        <authorList>
            <person name="Mah S.A."/>
            <person name="Swanson W.J."/>
            <person name="Moy G.W."/>
            <person name="Vacquier V.D."/>
        </authorList>
    </citation>
    <scope>NUCLEOTIDE SEQUENCE [LARGE SCALE GENOMIC DNA]</scope>
    <source>
        <strain evidence="7 8">DSM 11589</strain>
    </source>
</reference>
<dbReference type="EMBL" id="FTOA01000001">
    <property type="protein sequence ID" value="SIS41906.1"/>
    <property type="molecule type" value="Genomic_DNA"/>
</dbReference>
<evidence type="ECO:0000256" key="1">
    <source>
        <dbReference type="ARBA" id="ARBA00011738"/>
    </source>
</evidence>
<dbReference type="InterPro" id="IPR018149">
    <property type="entry name" value="Lys-tRNA-synth_II_C"/>
</dbReference>
<dbReference type="GO" id="GO:0005524">
    <property type="term" value="F:ATP binding"/>
    <property type="evidence" value="ECO:0007669"/>
    <property type="project" value="UniProtKB-KW"/>
</dbReference>
<dbReference type="Pfam" id="PF00152">
    <property type="entry name" value="tRNA-synt_2"/>
    <property type="match status" value="1"/>
</dbReference>
<dbReference type="GO" id="GO:0005829">
    <property type="term" value="C:cytosol"/>
    <property type="evidence" value="ECO:0007669"/>
    <property type="project" value="TreeGrafter"/>
</dbReference>
<dbReference type="FunFam" id="3.30.930.10:FF:000017">
    <property type="entry name" value="Elongation factor P--(R)-beta-lysine ligase"/>
    <property type="match status" value="1"/>
</dbReference>
<dbReference type="PANTHER" id="PTHR42918">
    <property type="entry name" value="LYSYL-TRNA SYNTHETASE"/>
    <property type="match status" value="1"/>
</dbReference>
<keyword evidence="3" id="KW-0547">Nucleotide-binding</keyword>
<keyword evidence="8" id="KW-1185">Reference proteome</keyword>
<dbReference type="InterPro" id="IPR045864">
    <property type="entry name" value="aa-tRNA-synth_II/BPL/LPL"/>
</dbReference>
<dbReference type="Gene3D" id="3.30.930.10">
    <property type="entry name" value="Bira Bifunctional Protein, Domain 2"/>
    <property type="match status" value="1"/>
</dbReference>
<name>A0A1N7IY40_9PROT</name>
<evidence type="ECO:0000256" key="2">
    <source>
        <dbReference type="ARBA" id="ARBA00022598"/>
    </source>
</evidence>
<dbReference type="STRING" id="80876.SAMN05421779_101734"/>
<keyword evidence="7" id="KW-0030">Aminoacyl-tRNA synthetase</keyword>